<accession>A0A1X0NPM0</accession>
<dbReference type="EMBL" id="NBCO01000028">
    <property type="protein sequence ID" value="ORC86433.1"/>
    <property type="molecule type" value="Genomic_DNA"/>
</dbReference>
<proteinExistence type="predicted"/>
<evidence type="ECO:0000313" key="2">
    <source>
        <dbReference type="EMBL" id="ORC86433.1"/>
    </source>
</evidence>
<organism evidence="2 3">
    <name type="scientific">Trypanosoma theileri</name>
    <dbReference type="NCBI Taxonomy" id="67003"/>
    <lineage>
        <taxon>Eukaryota</taxon>
        <taxon>Discoba</taxon>
        <taxon>Euglenozoa</taxon>
        <taxon>Kinetoplastea</taxon>
        <taxon>Metakinetoplastina</taxon>
        <taxon>Trypanosomatida</taxon>
        <taxon>Trypanosomatidae</taxon>
        <taxon>Trypanosoma</taxon>
    </lineage>
</organism>
<sequence>MSTLTNSPVYKQLFRPLSSNWMLSSCVATGCGSALTYWWYTRKTKAVLKQTQENCQAIAERAFVESRQLLKSLEDDWARDMKSRDTSVRRLELQNVEQTRSIARLDAAMKLCIAPGPQVPE</sequence>
<feature type="transmembrane region" description="Helical" evidence="1">
    <location>
        <begin position="20"/>
        <end position="40"/>
    </location>
</feature>
<keyword evidence="1" id="KW-1133">Transmembrane helix</keyword>
<dbReference type="Proteomes" id="UP000192257">
    <property type="component" value="Unassembled WGS sequence"/>
</dbReference>
<evidence type="ECO:0000313" key="3">
    <source>
        <dbReference type="Proteomes" id="UP000192257"/>
    </source>
</evidence>
<name>A0A1X0NPM0_9TRYP</name>
<dbReference type="AlphaFoldDB" id="A0A1X0NPM0"/>
<evidence type="ECO:0000256" key="1">
    <source>
        <dbReference type="SAM" id="Phobius"/>
    </source>
</evidence>
<reference evidence="2 3" key="1">
    <citation type="submission" date="2017-03" db="EMBL/GenBank/DDBJ databases">
        <title>An alternative strategy for trypanosome survival in the mammalian bloodstream revealed through genome and transcriptome analysis of the ubiquitous bovine parasite Trypanosoma (Megatrypanum) theileri.</title>
        <authorList>
            <person name="Kelly S."/>
            <person name="Ivens A."/>
            <person name="Mott A."/>
            <person name="O'Neill E."/>
            <person name="Emms D."/>
            <person name="Macleod O."/>
            <person name="Voorheis P."/>
            <person name="Matthews J."/>
            <person name="Matthews K."/>
            <person name="Carrington M."/>
        </authorList>
    </citation>
    <scope>NUCLEOTIDE SEQUENCE [LARGE SCALE GENOMIC DNA]</scope>
    <source>
        <strain evidence="2">Edinburgh</strain>
    </source>
</reference>
<dbReference type="OrthoDB" id="275603at2759"/>
<dbReference type="GeneID" id="39987960"/>
<gene>
    <name evidence="2" type="ORF">TM35_000281490</name>
</gene>
<dbReference type="RefSeq" id="XP_028880499.1">
    <property type="nucleotide sequence ID" value="XM_029028180.1"/>
</dbReference>
<keyword evidence="3" id="KW-1185">Reference proteome</keyword>
<protein>
    <submittedName>
        <fullName evidence="2">ADG1 protein</fullName>
    </submittedName>
</protein>
<comment type="caution">
    <text evidence="2">The sequence shown here is derived from an EMBL/GenBank/DDBJ whole genome shotgun (WGS) entry which is preliminary data.</text>
</comment>
<dbReference type="VEuPathDB" id="TriTrypDB:TM35_000281490"/>
<keyword evidence="1" id="KW-0812">Transmembrane</keyword>
<keyword evidence="1" id="KW-0472">Membrane</keyword>